<dbReference type="InterPro" id="IPR036005">
    <property type="entry name" value="Creatinase/aminopeptidase-like"/>
</dbReference>
<feature type="region of interest" description="Disordered" evidence="2">
    <location>
        <begin position="377"/>
        <end position="396"/>
    </location>
</feature>
<dbReference type="AlphaFoldDB" id="A0AAD9PLZ4"/>
<evidence type="ECO:0000259" key="3">
    <source>
        <dbReference type="Pfam" id="PF00557"/>
    </source>
</evidence>
<dbReference type="CDD" id="cd01089">
    <property type="entry name" value="PA2G4-like"/>
    <property type="match status" value="1"/>
</dbReference>
<dbReference type="PANTHER" id="PTHR10804">
    <property type="entry name" value="PROTEASE FAMILY M24 METHIONYL AMINOPEPTIDASE, AMINOPEPTIDASE P"/>
    <property type="match status" value="1"/>
</dbReference>
<evidence type="ECO:0000256" key="2">
    <source>
        <dbReference type="SAM" id="MobiDB-lite"/>
    </source>
</evidence>
<keyword evidence="4" id="KW-0238">DNA-binding</keyword>
<dbReference type="Pfam" id="PF00557">
    <property type="entry name" value="Peptidase_M24"/>
    <property type="match status" value="1"/>
</dbReference>
<evidence type="ECO:0000256" key="1">
    <source>
        <dbReference type="ARBA" id="ARBA00007319"/>
    </source>
</evidence>
<protein>
    <submittedName>
        <fullName evidence="4">Bifunctional Winged helix DNA-binding domain superfamily/Creatinase-aminopeptidase-like/Peptidase M24/Winged helix-like DNA-binding domain superfamily</fullName>
    </submittedName>
</protein>
<dbReference type="Proteomes" id="UP001214638">
    <property type="component" value="Unassembled WGS sequence"/>
</dbReference>
<proteinExistence type="inferred from homology"/>
<dbReference type="InterPro" id="IPR036388">
    <property type="entry name" value="WH-like_DNA-bd_sf"/>
</dbReference>
<reference evidence="4" key="1">
    <citation type="journal article" date="2023" name="Nat. Microbiol.">
        <title>Babesia duncani multi-omics identifies virulence factors and drug targets.</title>
        <authorList>
            <person name="Singh P."/>
            <person name="Lonardi S."/>
            <person name="Liang Q."/>
            <person name="Vydyam P."/>
            <person name="Khabirova E."/>
            <person name="Fang T."/>
            <person name="Gihaz S."/>
            <person name="Thekkiniath J."/>
            <person name="Munshi M."/>
            <person name="Abel S."/>
            <person name="Ciampossin L."/>
            <person name="Batugedara G."/>
            <person name="Gupta M."/>
            <person name="Lu X.M."/>
            <person name="Lenz T."/>
            <person name="Chakravarty S."/>
            <person name="Cornillot E."/>
            <person name="Hu Y."/>
            <person name="Ma W."/>
            <person name="Gonzalez L.M."/>
            <person name="Sanchez S."/>
            <person name="Estrada K."/>
            <person name="Sanchez-Flores A."/>
            <person name="Montero E."/>
            <person name="Harb O.S."/>
            <person name="Le Roch K.G."/>
            <person name="Mamoun C.B."/>
        </authorList>
    </citation>
    <scope>NUCLEOTIDE SEQUENCE</scope>
    <source>
        <strain evidence="4">WA1</strain>
    </source>
</reference>
<accession>A0AAD9PLZ4</accession>
<dbReference type="Gene3D" id="1.10.10.10">
    <property type="entry name" value="Winged helix-like DNA-binding domain superfamily/Winged helix DNA-binding domain"/>
    <property type="match status" value="1"/>
</dbReference>
<dbReference type="InterPro" id="IPR000994">
    <property type="entry name" value="Pept_M24"/>
</dbReference>
<dbReference type="SUPFAM" id="SSF55920">
    <property type="entry name" value="Creatinase/aminopeptidase"/>
    <property type="match status" value="1"/>
</dbReference>
<dbReference type="GeneID" id="94334638"/>
<gene>
    <name evidence="4" type="ORF">BdWA1_000340</name>
</gene>
<dbReference type="InterPro" id="IPR036390">
    <property type="entry name" value="WH_DNA-bd_sf"/>
</dbReference>
<keyword evidence="5" id="KW-1185">Reference proteome</keyword>
<sequence>MATIVANATNTNPESQEKNLTHNDVLTKYRTAAKIANDTLQKLISEIKDGASVKTICDLGDQLILEETSKIYNKKENGKKVRLSLALYIIQVEKGIAYPTTVSINEICNNFSPLEDTAVIGPGDVIKINLGCHIDGYAALVAHTVYNGATVPPREAALILATHTALEAALREIKIGNSSLQVSKTIQKIASEFGVNAMIGCYSHEMHRNVLEGNNYFAATCKVEDRVEGFKFAENQVYTVNIMFTTGEGKAKSTEFKTNIYRLDAQNRYTLKTTLGRLFISKLTTQYPAFPFHVKNFSEDRSLKVGLPEALRHSLVVPYNVGTEKNGELVAHFKATVLLLAGGLKRISGIDLTQELPTEIKVTDEELLQLLATPLAAPKKKSKKEDDQKVDQQPVE</sequence>
<dbReference type="SUPFAM" id="SSF46785">
    <property type="entry name" value="Winged helix' DNA-binding domain"/>
    <property type="match status" value="1"/>
</dbReference>
<dbReference type="EMBL" id="JALLKP010000001">
    <property type="protein sequence ID" value="KAK2197341.1"/>
    <property type="molecule type" value="Genomic_DNA"/>
</dbReference>
<dbReference type="PANTHER" id="PTHR10804:SF11">
    <property type="entry name" value="PROLIFERATION-ASSOCIATED PROTEIN 2G4"/>
    <property type="match status" value="1"/>
</dbReference>
<dbReference type="InterPro" id="IPR047113">
    <property type="entry name" value="PA2G4/ARX1"/>
</dbReference>
<dbReference type="GO" id="GO:0003677">
    <property type="term" value="F:DNA binding"/>
    <property type="evidence" value="ECO:0007669"/>
    <property type="project" value="UniProtKB-KW"/>
</dbReference>
<evidence type="ECO:0000313" key="4">
    <source>
        <dbReference type="EMBL" id="KAK2197341.1"/>
    </source>
</evidence>
<feature type="domain" description="Peptidase M24" evidence="3">
    <location>
        <begin position="28"/>
        <end position="246"/>
    </location>
</feature>
<dbReference type="KEGG" id="bdw:94334638"/>
<comment type="caution">
    <text evidence="4">The sequence shown here is derived from an EMBL/GenBank/DDBJ whole genome shotgun (WGS) entry which is preliminary data.</text>
</comment>
<evidence type="ECO:0000313" key="5">
    <source>
        <dbReference type="Proteomes" id="UP001214638"/>
    </source>
</evidence>
<dbReference type="Gene3D" id="3.90.230.10">
    <property type="entry name" value="Creatinase/methionine aminopeptidase superfamily"/>
    <property type="match status" value="1"/>
</dbReference>
<comment type="similarity">
    <text evidence="1">Belongs to the peptidase M24 family.</text>
</comment>
<name>A0AAD9PLZ4_9APIC</name>
<dbReference type="RefSeq" id="XP_067804183.1">
    <property type="nucleotide sequence ID" value="XM_067945392.1"/>
</dbReference>
<organism evidence="4 5">
    <name type="scientific">Babesia duncani</name>
    <dbReference type="NCBI Taxonomy" id="323732"/>
    <lineage>
        <taxon>Eukaryota</taxon>
        <taxon>Sar</taxon>
        <taxon>Alveolata</taxon>
        <taxon>Apicomplexa</taxon>
        <taxon>Aconoidasida</taxon>
        <taxon>Piroplasmida</taxon>
        <taxon>Babesiidae</taxon>
        <taxon>Babesia</taxon>
    </lineage>
</organism>